<keyword evidence="1" id="KW-0413">Isomerase</keyword>
<reference evidence="1" key="1">
    <citation type="submission" date="2020-11" db="EMBL/GenBank/DDBJ databases">
        <title>Sequencing the genomes of 1000 actinobacteria strains.</title>
        <authorList>
            <person name="Klenk H.-P."/>
        </authorList>
    </citation>
    <scope>NUCLEOTIDE SEQUENCE</scope>
    <source>
        <strain evidence="1">DSM 45356</strain>
    </source>
</reference>
<evidence type="ECO:0000313" key="1">
    <source>
        <dbReference type="EMBL" id="MBG6138733.1"/>
    </source>
</evidence>
<dbReference type="InterPro" id="IPR036249">
    <property type="entry name" value="Thioredoxin-like_sf"/>
</dbReference>
<dbReference type="SUPFAM" id="SSF52833">
    <property type="entry name" value="Thioredoxin-like"/>
    <property type="match status" value="1"/>
</dbReference>
<dbReference type="EMBL" id="JADOUF010000001">
    <property type="protein sequence ID" value="MBG6138733.1"/>
    <property type="molecule type" value="Genomic_DNA"/>
</dbReference>
<comment type="caution">
    <text evidence="1">The sequence shown here is derived from an EMBL/GenBank/DDBJ whole genome shotgun (WGS) entry which is preliminary data.</text>
</comment>
<sequence>MEIIDMWFDPRCPWAWIASRWLLEAERVRDVRVRFHVMSLVVLNDGREIDPWYREWLTPGMGPVRVAIAVEDKYGPDALRDFYTAIGERIHLDKAPIGPELYVAALTALGLDPVLADAADTSDHDESLLASHRAGMDLVGDAAGTPVIQVAGAAFFGPVVSPTPRGEEAGRLWDAVRTLATIDGFSEIKRPRNGRPVVER</sequence>
<name>A0A8J7GV27_9ACTN</name>
<accession>A0A8J7GV27</accession>
<dbReference type="InterPro" id="IPR053977">
    <property type="entry name" value="Rv2466c-like"/>
</dbReference>
<keyword evidence="2" id="KW-1185">Reference proteome</keyword>
<organism evidence="1 2">
    <name type="scientific">Longispora fulva</name>
    <dbReference type="NCBI Taxonomy" id="619741"/>
    <lineage>
        <taxon>Bacteria</taxon>
        <taxon>Bacillati</taxon>
        <taxon>Actinomycetota</taxon>
        <taxon>Actinomycetes</taxon>
        <taxon>Micromonosporales</taxon>
        <taxon>Micromonosporaceae</taxon>
        <taxon>Longispora</taxon>
    </lineage>
</organism>
<evidence type="ECO:0000313" key="2">
    <source>
        <dbReference type="Proteomes" id="UP000622552"/>
    </source>
</evidence>
<dbReference type="Proteomes" id="UP000622552">
    <property type="component" value="Unassembled WGS sequence"/>
</dbReference>
<protein>
    <submittedName>
        <fullName evidence="1">2-hydroxychromene-2-carboxylate isomerase</fullName>
    </submittedName>
</protein>
<dbReference type="AlphaFoldDB" id="A0A8J7GV27"/>
<proteinExistence type="predicted"/>
<dbReference type="Pfam" id="PF22234">
    <property type="entry name" value="Rv2466c-like"/>
    <property type="match status" value="1"/>
</dbReference>
<gene>
    <name evidence="1" type="ORF">IW245_004927</name>
</gene>
<dbReference type="Gene3D" id="3.40.30.10">
    <property type="entry name" value="Glutaredoxin"/>
    <property type="match status" value="1"/>
</dbReference>
<dbReference type="GO" id="GO:0016853">
    <property type="term" value="F:isomerase activity"/>
    <property type="evidence" value="ECO:0007669"/>
    <property type="project" value="UniProtKB-KW"/>
</dbReference>
<dbReference type="CDD" id="cd02972">
    <property type="entry name" value="DsbA_family"/>
    <property type="match status" value="1"/>
</dbReference>